<evidence type="ECO:0000256" key="1">
    <source>
        <dbReference type="ARBA" id="ARBA00006987"/>
    </source>
</evidence>
<dbReference type="PIRSF" id="PIRSF017082">
    <property type="entry name" value="YflP"/>
    <property type="match status" value="1"/>
</dbReference>
<dbReference type="Pfam" id="PF03401">
    <property type="entry name" value="TctC"/>
    <property type="match status" value="1"/>
</dbReference>
<dbReference type="SUPFAM" id="SSF53850">
    <property type="entry name" value="Periplasmic binding protein-like II"/>
    <property type="match status" value="1"/>
</dbReference>
<gene>
    <name evidence="2" type="ORF">BKK80_28720</name>
</gene>
<dbReference type="InterPro" id="IPR042100">
    <property type="entry name" value="Bug_dom1"/>
</dbReference>
<dbReference type="PANTHER" id="PTHR42928">
    <property type="entry name" value="TRICARBOXYLATE-BINDING PROTEIN"/>
    <property type="match status" value="1"/>
</dbReference>
<dbReference type="Gene3D" id="3.40.190.150">
    <property type="entry name" value="Bordetella uptake gene, domain 1"/>
    <property type="match status" value="1"/>
</dbReference>
<proteinExistence type="inferred from homology"/>
<keyword evidence="3" id="KW-1185">Reference proteome</keyword>
<evidence type="ECO:0000313" key="2">
    <source>
        <dbReference type="EMBL" id="AOZ10897.1"/>
    </source>
</evidence>
<dbReference type="InterPro" id="IPR005064">
    <property type="entry name" value="BUG"/>
</dbReference>
<dbReference type="EMBL" id="CP017755">
    <property type="protein sequence ID" value="AOZ10897.1"/>
    <property type="molecule type" value="Genomic_DNA"/>
</dbReference>
<evidence type="ECO:0000313" key="3">
    <source>
        <dbReference type="Proteomes" id="UP000177515"/>
    </source>
</evidence>
<sequence length="313" mass="32435">MVAGLGLGLGGITAARAEPPARWVVPYSAGGGSDLATRIVAQKISPVLQQNIVVDNKPGGATILAAQDVARAKADGATLLTAGQGTLVLNPALYPKLPYDAKADFTLVTPLVRLPVVLVTSPRVPAHTLAEFIQWLKADGGKATYASVGTGSPHHLSAQLMLDRLKAQAVHVPYKGTPPALQDLAGNQVDFMMADLSAAAPLIRAGRIRAIALPAEQRAAVLPNVPTFAEAGLADFTAFAWQGVVVPAGTPSATVDKLNAAIVAALKDPAVVKQMQDLGLEPMGDSRAGFAAFVGREQAKWGALIRAHHITLE</sequence>
<dbReference type="CDD" id="cd07012">
    <property type="entry name" value="PBP2_Bug_TTT"/>
    <property type="match status" value="1"/>
</dbReference>
<name>A0ABM6FG30_9BURK</name>
<dbReference type="PANTHER" id="PTHR42928:SF5">
    <property type="entry name" value="BLR1237 PROTEIN"/>
    <property type="match status" value="1"/>
</dbReference>
<reference evidence="2 3" key="1">
    <citation type="submission" date="2016-10" db="EMBL/GenBank/DDBJ databases">
        <title>Complete genome sequences of three Cupriavidus strains isolated from various Malaysian environments.</title>
        <authorList>
            <person name="Abdullah A.A.-A."/>
            <person name="Shafie N.A.H."/>
            <person name="Lau N.S."/>
        </authorList>
    </citation>
    <scope>NUCLEOTIDE SEQUENCE [LARGE SCALE GENOMIC DNA]</scope>
    <source>
        <strain evidence="2 3">USMAA1020</strain>
    </source>
</reference>
<organism evidence="2 3">
    <name type="scientific">Cupriavidus malaysiensis</name>
    <dbReference type="NCBI Taxonomy" id="367825"/>
    <lineage>
        <taxon>Bacteria</taxon>
        <taxon>Pseudomonadati</taxon>
        <taxon>Pseudomonadota</taxon>
        <taxon>Betaproteobacteria</taxon>
        <taxon>Burkholderiales</taxon>
        <taxon>Burkholderiaceae</taxon>
        <taxon>Cupriavidus</taxon>
    </lineage>
</organism>
<comment type="similarity">
    <text evidence="1">Belongs to the UPF0065 (bug) family.</text>
</comment>
<protein>
    <submittedName>
        <fullName evidence="2">ABC transporter substrate-binding protein</fullName>
    </submittedName>
</protein>
<accession>A0ABM6FG30</accession>
<dbReference type="Proteomes" id="UP000177515">
    <property type="component" value="Chromosome 2"/>
</dbReference>
<dbReference type="Gene3D" id="3.40.190.10">
    <property type="entry name" value="Periplasmic binding protein-like II"/>
    <property type="match status" value="1"/>
</dbReference>